<reference evidence="2" key="1">
    <citation type="journal article" date="2019" name="Int. J. Syst. Evol. Microbiol.">
        <title>The Global Catalogue of Microorganisms (GCM) 10K type strain sequencing project: providing services to taxonomists for standard genome sequencing and annotation.</title>
        <authorList>
            <consortium name="The Broad Institute Genomics Platform"/>
            <consortium name="The Broad Institute Genome Sequencing Center for Infectious Disease"/>
            <person name="Wu L."/>
            <person name="Ma J."/>
        </authorList>
    </citation>
    <scope>NUCLEOTIDE SEQUENCE [LARGE SCALE GENOMIC DNA]</scope>
    <source>
        <strain evidence="2">DT92</strain>
    </source>
</reference>
<dbReference type="EMBL" id="JBHUHY010000016">
    <property type="protein sequence ID" value="MFD2188313.1"/>
    <property type="molecule type" value="Genomic_DNA"/>
</dbReference>
<evidence type="ECO:0000313" key="1">
    <source>
        <dbReference type="EMBL" id="MFD2188313.1"/>
    </source>
</evidence>
<accession>A0ABW5AZ35</accession>
<evidence type="ECO:0000313" key="2">
    <source>
        <dbReference type="Proteomes" id="UP001597344"/>
    </source>
</evidence>
<comment type="caution">
    <text evidence="1">The sequence shown here is derived from an EMBL/GenBank/DDBJ whole genome shotgun (WGS) entry which is preliminary data.</text>
</comment>
<keyword evidence="2" id="KW-1185">Reference proteome</keyword>
<dbReference type="Proteomes" id="UP001597344">
    <property type="component" value="Unassembled WGS sequence"/>
</dbReference>
<evidence type="ECO:0008006" key="3">
    <source>
        <dbReference type="Google" id="ProtNLM"/>
    </source>
</evidence>
<name>A0ABW5AZ35_9FLAO</name>
<organism evidence="1 2">
    <name type="scientific">Aquimarina celericrescens</name>
    <dbReference type="NCBI Taxonomy" id="1964542"/>
    <lineage>
        <taxon>Bacteria</taxon>
        <taxon>Pseudomonadati</taxon>
        <taxon>Bacteroidota</taxon>
        <taxon>Flavobacteriia</taxon>
        <taxon>Flavobacteriales</taxon>
        <taxon>Flavobacteriaceae</taxon>
        <taxon>Aquimarina</taxon>
    </lineage>
</organism>
<sequence>MRIWGLLLCFLLCNSMYGQFVVEENDVVLLKKIIYEYFDDDNFEQKTNIENSYNVEEDHFLRETPAIVYERISILYNPSNPNHVLYEHYEKLERIVRQTEY</sequence>
<gene>
    <name evidence="1" type="ORF">ACFSJT_16025</name>
</gene>
<protein>
    <recommendedName>
        <fullName evidence="3">DUF4296 domain-containing protein</fullName>
    </recommendedName>
</protein>
<proteinExistence type="predicted"/>
<dbReference type="RefSeq" id="WP_378321346.1">
    <property type="nucleotide sequence ID" value="NZ_JBHUHY010000016.1"/>
</dbReference>